<proteinExistence type="predicted"/>
<evidence type="ECO:0000259" key="2">
    <source>
        <dbReference type="Pfam" id="PF09084"/>
    </source>
</evidence>
<evidence type="ECO:0000256" key="1">
    <source>
        <dbReference type="SAM" id="SignalP"/>
    </source>
</evidence>
<dbReference type="Proteomes" id="UP000326702">
    <property type="component" value="Chromosome"/>
</dbReference>
<organism evidence="3 4">
    <name type="scientific">Luteimicrobium xylanilyticum</name>
    <dbReference type="NCBI Taxonomy" id="1133546"/>
    <lineage>
        <taxon>Bacteria</taxon>
        <taxon>Bacillati</taxon>
        <taxon>Actinomycetota</taxon>
        <taxon>Actinomycetes</taxon>
        <taxon>Micrococcales</taxon>
        <taxon>Luteimicrobium</taxon>
    </lineage>
</organism>
<accession>A0A5P9QFH2</accession>
<dbReference type="PANTHER" id="PTHR30024">
    <property type="entry name" value="ALIPHATIC SULFONATES-BINDING PROTEIN-RELATED"/>
    <property type="match status" value="1"/>
</dbReference>
<dbReference type="Pfam" id="PF09084">
    <property type="entry name" value="NMT1"/>
    <property type="match status" value="1"/>
</dbReference>
<evidence type="ECO:0000313" key="4">
    <source>
        <dbReference type="Proteomes" id="UP000326702"/>
    </source>
</evidence>
<dbReference type="OrthoDB" id="5174711at2"/>
<dbReference type="RefSeq" id="WP_153022599.1">
    <property type="nucleotide sequence ID" value="NZ_BAABIH010000010.1"/>
</dbReference>
<gene>
    <name evidence="3" type="ORF">KDY119_03522</name>
</gene>
<name>A0A5P9QFH2_9MICO</name>
<dbReference type="InterPro" id="IPR015168">
    <property type="entry name" value="SsuA/THI5"/>
</dbReference>
<protein>
    <recommendedName>
        <fullName evidence="2">SsuA/THI5-like domain-containing protein</fullName>
    </recommendedName>
</protein>
<dbReference type="Gene3D" id="3.40.190.10">
    <property type="entry name" value="Periplasmic binding protein-like II"/>
    <property type="match status" value="2"/>
</dbReference>
<reference evidence="3 4" key="1">
    <citation type="submission" date="2019-10" db="EMBL/GenBank/DDBJ databases">
        <title>Genome sequence of Luteimicrobium xylanilyticum HY-24.</title>
        <authorList>
            <person name="Kim D.Y."/>
            <person name="Park H.-Y."/>
        </authorList>
    </citation>
    <scope>NUCLEOTIDE SEQUENCE [LARGE SCALE GENOMIC DNA]</scope>
    <source>
        <strain evidence="3 4">HY-24</strain>
    </source>
</reference>
<dbReference type="AlphaFoldDB" id="A0A5P9QFH2"/>
<feature type="chain" id="PRO_5024995416" description="SsuA/THI5-like domain-containing protein" evidence="1">
    <location>
        <begin position="45"/>
        <end position="346"/>
    </location>
</feature>
<dbReference type="KEGG" id="lxl:KDY119_03522"/>
<feature type="domain" description="SsuA/THI5-like" evidence="2">
    <location>
        <begin position="94"/>
        <end position="273"/>
    </location>
</feature>
<keyword evidence="4" id="KW-1185">Reference proteome</keyword>
<dbReference type="EMBL" id="CP045529">
    <property type="protein sequence ID" value="QFU99986.1"/>
    <property type="molecule type" value="Genomic_DNA"/>
</dbReference>
<feature type="signal peptide" evidence="1">
    <location>
        <begin position="1"/>
        <end position="44"/>
    </location>
</feature>
<dbReference type="SUPFAM" id="SSF53850">
    <property type="entry name" value="Periplasmic binding protein-like II"/>
    <property type="match status" value="1"/>
</dbReference>
<keyword evidence="1" id="KW-0732">Signal</keyword>
<evidence type="ECO:0000313" key="3">
    <source>
        <dbReference type="EMBL" id="QFU99986.1"/>
    </source>
</evidence>
<sequence length="346" mass="35418">MSLFRTPARPTARRRGTSAVVGIALAAALVGSLAACSSSGSAKAADGGSTLRVGFISNTPNPAGPEGWADAHGELLPALRSAGISKIAWVPFKNGPDLSAAVQGGSLDLATLGDTPALTAKANGIDTHLVNQSAVGQDAWLVGAKGVTSLDDLKGKTIATQVGSYMYRYLVALLKQKGLFDDVKITHVYTTNAVASLQSGGIAAYAAPAGQLTGVLTAQGYPVIDKASADHPELLGTGATIITTKELAAHPGLPDAWNAARAKAVSEINADPEAFYEFAAKASKTTVDVVKVSQPVTLYPAEPFTDKGLKLLQGTDDFLAENKLSKGVVDIDAWRVPASTATTPAG</sequence>